<dbReference type="InterPro" id="IPR006179">
    <property type="entry name" value="5_nucleotidase/apyrase"/>
</dbReference>
<gene>
    <name evidence="6" type="ORF">EV702DRAFT_976374</name>
</gene>
<evidence type="ECO:0000313" key="7">
    <source>
        <dbReference type="Proteomes" id="UP000714275"/>
    </source>
</evidence>
<dbReference type="OrthoDB" id="10252235at2759"/>
<dbReference type="GO" id="GO:0009166">
    <property type="term" value="P:nucleotide catabolic process"/>
    <property type="evidence" value="ECO:0007669"/>
    <property type="project" value="InterPro"/>
</dbReference>
<organism evidence="6 7">
    <name type="scientific">Suillus placidus</name>
    <dbReference type="NCBI Taxonomy" id="48579"/>
    <lineage>
        <taxon>Eukaryota</taxon>
        <taxon>Fungi</taxon>
        <taxon>Dikarya</taxon>
        <taxon>Basidiomycota</taxon>
        <taxon>Agaricomycotina</taxon>
        <taxon>Agaricomycetes</taxon>
        <taxon>Agaricomycetidae</taxon>
        <taxon>Boletales</taxon>
        <taxon>Suillineae</taxon>
        <taxon>Suillaceae</taxon>
        <taxon>Suillus</taxon>
    </lineage>
</organism>
<reference evidence="6" key="1">
    <citation type="journal article" date="2020" name="New Phytol.">
        <title>Comparative genomics reveals dynamic genome evolution in host specialist ectomycorrhizal fungi.</title>
        <authorList>
            <person name="Lofgren L.A."/>
            <person name="Nguyen N.H."/>
            <person name="Vilgalys R."/>
            <person name="Ruytinx J."/>
            <person name="Liao H.L."/>
            <person name="Branco S."/>
            <person name="Kuo A."/>
            <person name="LaButti K."/>
            <person name="Lipzen A."/>
            <person name="Andreopoulos W."/>
            <person name="Pangilinan J."/>
            <person name="Riley R."/>
            <person name="Hundley H."/>
            <person name="Na H."/>
            <person name="Barry K."/>
            <person name="Grigoriev I.V."/>
            <person name="Stajich J.E."/>
            <person name="Kennedy P.G."/>
        </authorList>
    </citation>
    <scope>NUCLEOTIDE SEQUENCE</scope>
    <source>
        <strain evidence="6">DOB743</strain>
    </source>
</reference>
<sequence>MNSLLTCRKRVRPVALDELSSAKDRFQGVLVRHTNPGGLTWEQYDQGIKVWRAEHDVKPVTPPPGNENVLKIAHFNDVYQVSNQKLKEENIDVAKFATLLSNIKKKWAADGIQDGLTIFSGDTFSPSYQSSITRGKHMAAVMNALNVEISVAGNHEFDFGYRRLAELISDTNFPWLLSNIIDTDTGAVPEPLKAFHVIEKAGVRIGFIGLVEKEWIATITGWPVNFEWKDMAEVGKNLSKVLRESPHNCDLVFALTHSRSVPPDIKLAKELHALAPRAQDGSNIASEHGVDLLLGGHDHIYWISKGLGSWDGYDVNLSLPDAANDIGNTLIVKSGTDFQELSEVTLTLKDTPPGSVRKKLIESISGIRHLTTGDLAVDPKMQSVIECELADINKAMADPICISKVELDARSSVIRTGESAVGNWVADCLKPVYNDVLEKLGYPAVDCVIVGMGDIRGDSTYNKGPITLGDLMQILPWDDPMVVVEMDGEALWTAMESGLSKWPVHEGRFPAISGFRVEWRTSKEPEKRIEKMWLREETKEVGPDGKPNLIDKEEIKRNHDRKYIVTVGEYLTKGGDGYTVLMKQKLILNAENGQSKSALIRKFLLGERDTPISSGTSEPCLRCPLRQQGFA</sequence>
<dbReference type="Pfam" id="PF02872">
    <property type="entry name" value="5_nucleotid_C"/>
    <property type="match status" value="1"/>
</dbReference>
<dbReference type="SUPFAM" id="SSF55816">
    <property type="entry name" value="5'-nucleotidase (syn. UDP-sugar hydrolase), C-terminal domain"/>
    <property type="match status" value="1"/>
</dbReference>
<proteinExistence type="inferred from homology"/>
<dbReference type="Gene3D" id="3.90.780.10">
    <property type="entry name" value="5'-Nucleotidase, C-terminal domain"/>
    <property type="match status" value="1"/>
</dbReference>
<keyword evidence="7" id="KW-1185">Reference proteome</keyword>
<name>A0A9P6ZNE8_9AGAM</name>
<dbReference type="InterPro" id="IPR004843">
    <property type="entry name" value="Calcineurin-like_PHP"/>
</dbReference>
<evidence type="ECO:0000256" key="2">
    <source>
        <dbReference type="ARBA" id="ARBA00022729"/>
    </source>
</evidence>
<dbReference type="Proteomes" id="UP000714275">
    <property type="component" value="Unassembled WGS sequence"/>
</dbReference>
<dbReference type="InterPro" id="IPR008334">
    <property type="entry name" value="5'-Nucleotdase_C"/>
</dbReference>
<evidence type="ECO:0000259" key="5">
    <source>
        <dbReference type="Pfam" id="PF02872"/>
    </source>
</evidence>
<dbReference type="PANTHER" id="PTHR11575:SF48">
    <property type="entry name" value="5'-NUCLEOTIDASE"/>
    <property type="match status" value="1"/>
</dbReference>
<feature type="domain" description="5'-Nucleotidase C-terminal" evidence="5">
    <location>
        <begin position="413"/>
        <end position="581"/>
    </location>
</feature>
<dbReference type="PANTHER" id="PTHR11575">
    <property type="entry name" value="5'-NUCLEOTIDASE-RELATED"/>
    <property type="match status" value="1"/>
</dbReference>
<accession>A0A9P6ZNE8</accession>
<dbReference type="PRINTS" id="PR01607">
    <property type="entry name" value="APYRASEFAMLY"/>
</dbReference>
<comment type="caution">
    <text evidence="6">The sequence shown here is derived from an EMBL/GenBank/DDBJ whole genome shotgun (WGS) entry which is preliminary data.</text>
</comment>
<evidence type="ECO:0000259" key="4">
    <source>
        <dbReference type="Pfam" id="PF00149"/>
    </source>
</evidence>
<comment type="similarity">
    <text evidence="1 3">Belongs to the 5'-nucleotidase family.</text>
</comment>
<keyword evidence="3" id="KW-0378">Hydrolase</keyword>
<dbReference type="Gene3D" id="3.60.21.10">
    <property type="match status" value="1"/>
</dbReference>
<dbReference type="SUPFAM" id="SSF56300">
    <property type="entry name" value="Metallo-dependent phosphatases"/>
    <property type="match status" value="1"/>
</dbReference>
<dbReference type="EMBL" id="JABBWD010000051">
    <property type="protein sequence ID" value="KAG1772888.1"/>
    <property type="molecule type" value="Genomic_DNA"/>
</dbReference>
<evidence type="ECO:0000256" key="1">
    <source>
        <dbReference type="ARBA" id="ARBA00006654"/>
    </source>
</evidence>
<evidence type="ECO:0000313" key="6">
    <source>
        <dbReference type="EMBL" id="KAG1772888.1"/>
    </source>
</evidence>
<keyword evidence="3" id="KW-0547">Nucleotide-binding</keyword>
<dbReference type="GO" id="GO:0000166">
    <property type="term" value="F:nucleotide binding"/>
    <property type="evidence" value="ECO:0007669"/>
    <property type="project" value="UniProtKB-KW"/>
</dbReference>
<dbReference type="InterPro" id="IPR036907">
    <property type="entry name" value="5'-Nucleotdase_C_sf"/>
</dbReference>
<evidence type="ECO:0000256" key="3">
    <source>
        <dbReference type="RuleBase" id="RU362119"/>
    </source>
</evidence>
<dbReference type="InterPro" id="IPR029052">
    <property type="entry name" value="Metallo-depent_PP-like"/>
</dbReference>
<dbReference type="GO" id="GO:0016787">
    <property type="term" value="F:hydrolase activity"/>
    <property type="evidence" value="ECO:0007669"/>
    <property type="project" value="UniProtKB-KW"/>
</dbReference>
<protein>
    <submittedName>
        <fullName evidence="6">Metallo-dependent phosphatase</fullName>
    </submittedName>
</protein>
<dbReference type="AlphaFoldDB" id="A0A9P6ZNE8"/>
<dbReference type="Pfam" id="PF00149">
    <property type="entry name" value="Metallophos"/>
    <property type="match status" value="1"/>
</dbReference>
<keyword evidence="2" id="KW-0732">Signal</keyword>
<feature type="domain" description="Calcineurin-like phosphoesterase" evidence="4">
    <location>
        <begin position="70"/>
        <end position="301"/>
    </location>
</feature>